<reference evidence="11" key="1">
    <citation type="submission" date="2020-01" db="EMBL/GenBank/DDBJ databases">
        <authorList>
            <person name="Meier V. D."/>
            <person name="Meier V D."/>
        </authorList>
    </citation>
    <scope>NUCLEOTIDE SEQUENCE</scope>
    <source>
        <strain evidence="11">HLG_WM_MAG_07</strain>
    </source>
</reference>
<dbReference type="PANTHER" id="PTHR33540:SF2">
    <property type="entry name" value="TRNA THREONYLCARBAMOYLADENOSINE BIOSYNTHESIS PROTEIN TSAE"/>
    <property type="match status" value="1"/>
</dbReference>
<keyword evidence="6" id="KW-0479">Metal-binding</keyword>
<keyword evidence="7" id="KW-0547">Nucleotide-binding</keyword>
<dbReference type="GO" id="GO:0005737">
    <property type="term" value="C:cytoplasm"/>
    <property type="evidence" value="ECO:0007669"/>
    <property type="project" value="UniProtKB-SubCell"/>
</dbReference>
<dbReference type="PANTHER" id="PTHR33540">
    <property type="entry name" value="TRNA THREONYLCARBAMOYLADENOSINE BIOSYNTHESIS PROTEIN TSAE"/>
    <property type="match status" value="1"/>
</dbReference>
<accession>A0A6S6T214</accession>
<dbReference type="Gene3D" id="3.40.50.300">
    <property type="entry name" value="P-loop containing nucleotide triphosphate hydrolases"/>
    <property type="match status" value="1"/>
</dbReference>
<evidence type="ECO:0000256" key="4">
    <source>
        <dbReference type="ARBA" id="ARBA00022490"/>
    </source>
</evidence>
<evidence type="ECO:0000256" key="5">
    <source>
        <dbReference type="ARBA" id="ARBA00022694"/>
    </source>
</evidence>
<dbReference type="SUPFAM" id="SSF52540">
    <property type="entry name" value="P-loop containing nucleoside triphosphate hydrolases"/>
    <property type="match status" value="1"/>
</dbReference>
<keyword evidence="8" id="KW-0067">ATP-binding</keyword>
<evidence type="ECO:0000256" key="7">
    <source>
        <dbReference type="ARBA" id="ARBA00022741"/>
    </source>
</evidence>
<proteinExistence type="inferred from homology"/>
<dbReference type="GO" id="GO:0005524">
    <property type="term" value="F:ATP binding"/>
    <property type="evidence" value="ECO:0007669"/>
    <property type="project" value="UniProtKB-KW"/>
</dbReference>
<dbReference type="InterPro" id="IPR027417">
    <property type="entry name" value="P-loop_NTPase"/>
</dbReference>
<dbReference type="AlphaFoldDB" id="A0A6S6T214"/>
<dbReference type="InterPro" id="IPR003442">
    <property type="entry name" value="T6A_TsaE"/>
</dbReference>
<evidence type="ECO:0000256" key="9">
    <source>
        <dbReference type="ARBA" id="ARBA00022842"/>
    </source>
</evidence>
<evidence type="ECO:0000256" key="3">
    <source>
        <dbReference type="ARBA" id="ARBA00019010"/>
    </source>
</evidence>
<evidence type="ECO:0000256" key="1">
    <source>
        <dbReference type="ARBA" id="ARBA00004496"/>
    </source>
</evidence>
<sequence length="140" mass="15775">MEQVLEHFCANEQAVLDYGAELSKRFADGGIIFLQGDLGAGKTTLVRGILRARGHIGAVKSPTYTLVEPYELLGKTIYHFDLYRLGHPEELEYMGGRDYFSTDALCLVEWPEKAEGFLPAGNLLVKLSYQQEGRMVREFQ</sequence>
<keyword evidence="5" id="KW-0819">tRNA processing</keyword>
<protein>
    <recommendedName>
        <fullName evidence="3">tRNA threonylcarbamoyladenosine biosynthesis protein TsaE</fullName>
    </recommendedName>
    <alternativeName>
        <fullName evidence="10">t(6)A37 threonylcarbamoyladenosine biosynthesis protein TsaE</fullName>
    </alternativeName>
</protein>
<comment type="similarity">
    <text evidence="2">Belongs to the TsaE family.</text>
</comment>
<dbReference type="NCBIfam" id="TIGR00150">
    <property type="entry name" value="T6A_YjeE"/>
    <property type="match status" value="1"/>
</dbReference>
<evidence type="ECO:0000256" key="8">
    <source>
        <dbReference type="ARBA" id="ARBA00022840"/>
    </source>
</evidence>
<evidence type="ECO:0000256" key="10">
    <source>
        <dbReference type="ARBA" id="ARBA00032441"/>
    </source>
</evidence>
<evidence type="ECO:0000256" key="2">
    <source>
        <dbReference type="ARBA" id="ARBA00007599"/>
    </source>
</evidence>
<name>A0A6S6T214_9GAMM</name>
<keyword evidence="9" id="KW-0460">Magnesium</keyword>
<evidence type="ECO:0000313" key="11">
    <source>
        <dbReference type="EMBL" id="CAA6812682.1"/>
    </source>
</evidence>
<dbReference type="EMBL" id="CACVAY010000056">
    <property type="protein sequence ID" value="CAA6812682.1"/>
    <property type="molecule type" value="Genomic_DNA"/>
</dbReference>
<dbReference type="Pfam" id="PF02367">
    <property type="entry name" value="TsaE"/>
    <property type="match status" value="1"/>
</dbReference>
<keyword evidence="4" id="KW-0963">Cytoplasm</keyword>
<gene>
    <name evidence="11" type="ORF">HELGO_WM14739</name>
</gene>
<dbReference type="GO" id="GO:0002949">
    <property type="term" value="P:tRNA threonylcarbamoyladenosine modification"/>
    <property type="evidence" value="ECO:0007669"/>
    <property type="project" value="InterPro"/>
</dbReference>
<dbReference type="GO" id="GO:0046872">
    <property type="term" value="F:metal ion binding"/>
    <property type="evidence" value="ECO:0007669"/>
    <property type="project" value="UniProtKB-KW"/>
</dbReference>
<organism evidence="11">
    <name type="scientific">uncultured Thiotrichaceae bacterium</name>
    <dbReference type="NCBI Taxonomy" id="298394"/>
    <lineage>
        <taxon>Bacteria</taxon>
        <taxon>Pseudomonadati</taxon>
        <taxon>Pseudomonadota</taxon>
        <taxon>Gammaproteobacteria</taxon>
        <taxon>Thiotrichales</taxon>
        <taxon>Thiotrichaceae</taxon>
        <taxon>environmental samples</taxon>
    </lineage>
</organism>
<comment type="subcellular location">
    <subcellularLocation>
        <location evidence="1">Cytoplasm</location>
    </subcellularLocation>
</comment>
<evidence type="ECO:0000256" key="6">
    <source>
        <dbReference type="ARBA" id="ARBA00022723"/>
    </source>
</evidence>